<dbReference type="EMBL" id="KN394583">
    <property type="protein sequence ID" value="KHG10780.1"/>
    <property type="molecule type" value="Genomic_DNA"/>
</dbReference>
<organism evidence="1 2">
    <name type="scientific">Gossypium arboreum</name>
    <name type="common">Tree cotton</name>
    <name type="synonym">Gossypium nanking</name>
    <dbReference type="NCBI Taxonomy" id="29729"/>
    <lineage>
        <taxon>Eukaryota</taxon>
        <taxon>Viridiplantae</taxon>
        <taxon>Streptophyta</taxon>
        <taxon>Embryophyta</taxon>
        <taxon>Tracheophyta</taxon>
        <taxon>Spermatophyta</taxon>
        <taxon>Magnoliopsida</taxon>
        <taxon>eudicotyledons</taxon>
        <taxon>Gunneridae</taxon>
        <taxon>Pentapetalae</taxon>
        <taxon>rosids</taxon>
        <taxon>malvids</taxon>
        <taxon>Malvales</taxon>
        <taxon>Malvaceae</taxon>
        <taxon>Malvoideae</taxon>
        <taxon>Gossypium</taxon>
    </lineage>
</organism>
<proteinExistence type="predicted"/>
<dbReference type="AlphaFoldDB" id="A0A0B0ND80"/>
<evidence type="ECO:0000313" key="1">
    <source>
        <dbReference type="EMBL" id="KHG10780.1"/>
    </source>
</evidence>
<accession>A0A0B0ND80</accession>
<evidence type="ECO:0000313" key="2">
    <source>
        <dbReference type="Proteomes" id="UP000032142"/>
    </source>
</evidence>
<dbReference type="Proteomes" id="UP000032142">
    <property type="component" value="Unassembled WGS sequence"/>
</dbReference>
<gene>
    <name evidence="1" type="ORF">F383_04383</name>
</gene>
<protein>
    <submittedName>
        <fullName evidence="1">Uncharacterized protein</fullName>
    </submittedName>
</protein>
<sequence length="33" mass="4143">MCFRVRPSLGRWHRLMIYVYDHGWDINIVFDFV</sequence>
<name>A0A0B0ND80_GOSAR</name>
<reference evidence="2" key="1">
    <citation type="submission" date="2014-09" db="EMBL/GenBank/DDBJ databases">
        <authorList>
            <person name="Mudge J."/>
            <person name="Ramaraj T."/>
            <person name="Lindquist I.E."/>
            <person name="Bharti A.K."/>
            <person name="Sundararajan A."/>
            <person name="Cameron C.T."/>
            <person name="Woodward J.E."/>
            <person name="May G.D."/>
            <person name="Brubaker C."/>
            <person name="Broadhvest J."/>
            <person name="Wilkins T.A."/>
        </authorList>
    </citation>
    <scope>NUCLEOTIDE SEQUENCE</scope>
    <source>
        <strain evidence="2">cv. AKA8401</strain>
    </source>
</reference>
<keyword evidence="2" id="KW-1185">Reference proteome</keyword>